<keyword evidence="2" id="KW-1185">Reference proteome</keyword>
<evidence type="ECO:0000313" key="1">
    <source>
        <dbReference type="EMBL" id="MPC12143.1"/>
    </source>
</evidence>
<reference evidence="1 2" key="1">
    <citation type="submission" date="2019-05" db="EMBL/GenBank/DDBJ databases">
        <title>Another draft genome of Portunus trituberculatus and its Hox gene families provides insights of decapod evolution.</title>
        <authorList>
            <person name="Jeong J.-H."/>
            <person name="Song I."/>
            <person name="Kim S."/>
            <person name="Choi T."/>
            <person name="Kim D."/>
            <person name="Ryu S."/>
            <person name="Kim W."/>
        </authorList>
    </citation>
    <scope>NUCLEOTIDE SEQUENCE [LARGE SCALE GENOMIC DNA]</scope>
    <source>
        <tissue evidence="1">Muscle</tissue>
    </source>
</reference>
<evidence type="ECO:0000313" key="2">
    <source>
        <dbReference type="Proteomes" id="UP000324222"/>
    </source>
</evidence>
<dbReference type="AlphaFoldDB" id="A0A5B7CXG9"/>
<gene>
    <name evidence="1" type="ORF">E2C01_004821</name>
</gene>
<organism evidence="1 2">
    <name type="scientific">Portunus trituberculatus</name>
    <name type="common">Swimming crab</name>
    <name type="synonym">Neptunus trituberculatus</name>
    <dbReference type="NCBI Taxonomy" id="210409"/>
    <lineage>
        <taxon>Eukaryota</taxon>
        <taxon>Metazoa</taxon>
        <taxon>Ecdysozoa</taxon>
        <taxon>Arthropoda</taxon>
        <taxon>Crustacea</taxon>
        <taxon>Multicrustacea</taxon>
        <taxon>Malacostraca</taxon>
        <taxon>Eumalacostraca</taxon>
        <taxon>Eucarida</taxon>
        <taxon>Decapoda</taxon>
        <taxon>Pleocyemata</taxon>
        <taxon>Brachyura</taxon>
        <taxon>Eubrachyura</taxon>
        <taxon>Portunoidea</taxon>
        <taxon>Portunidae</taxon>
        <taxon>Portuninae</taxon>
        <taxon>Portunus</taxon>
    </lineage>
</organism>
<dbReference type="Proteomes" id="UP000324222">
    <property type="component" value="Unassembled WGS sequence"/>
</dbReference>
<accession>A0A5B7CXG9</accession>
<sequence>MLSADRTSLSTTSSSATRMATCSGLLGVATVVLGRSAGQCRTGRGGGSEVRDRKGLGLCGAGQDGVWGAGQDGMGVACCRTGQDGGSVVQDRTG</sequence>
<protein>
    <submittedName>
        <fullName evidence="1">Uncharacterized protein</fullName>
    </submittedName>
</protein>
<dbReference type="EMBL" id="VSRR010000199">
    <property type="protein sequence ID" value="MPC12143.1"/>
    <property type="molecule type" value="Genomic_DNA"/>
</dbReference>
<name>A0A5B7CXG9_PORTR</name>
<comment type="caution">
    <text evidence="1">The sequence shown here is derived from an EMBL/GenBank/DDBJ whole genome shotgun (WGS) entry which is preliminary data.</text>
</comment>
<proteinExistence type="predicted"/>